<dbReference type="AlphaFoldDB" id="A0A915J789"/>
<dbReference type="GO" id="GO:0050982">
    <property type="term" value="P:detection of mechanical stimulus"/>
    <property type="evidence" value="ECO:0007669"/>
    <property type="project" value="TreeGrafter"/>
</dbReference>
<dbReference type="PROSITE" id="PS50221">
    <property type="entry name" value="GAIN_B"/>
    <property type="match status" value="1"/>
</dbReference>
<dbReference type="InterPro" id="IPR000434">
    <property type="entry name" value="PC1"/>
</dbReference>
<evidence type="ECO:0000256" key="4">
    <source>
        <dbReference type="ARBA" id="ARBA00022989"/>
    </source>
</evidence>
<dbReference type="PROSITE" id="PS50095">
    <property type="entry name" value="PLAT"/>
    <property type="match status" value="1"/>
</dbReference>
<accession>A0A915J789</accession>
<keyword evidence="3 8" id="KW-0812">Transmembrane</keyword>
<evidence type="ECO:0000313" key="11">
    <source>
        <dbReference type="Proteomes" id="UP000887565"/>
    </source>
</evidence>
<comment type="subcellular location">
    <subcellularLocation>
        <location evidence="1">Membrane</location>
    </subcellularLocation>
</comment>
<sequence length="1008" mass="116268">MQNLSFEWVMEYFQDEKSKRDYEPQLLFGWEKFANAQYSSRHDYCPQVKADVANLAFENQKSNTIEDLSVSASALIQMARSNTDGSNTYDSLKKSAQIFYNMNEILLETAPACASKVIRKITQQMLDSIGYISEMINTDLTHPLKLDIETGKREFWQDYDGALPKDPSDIKYLEEMNQNDADLAATDVVIRQKVKNLQANMSSTLRTVKNMLLDDMAVGEESSHILRRESGVELYTRVDLGSKIFVDNYTTVNNEFYNFTAPPFFGLEVDKIEPYSRTAIAFTNIYFNNTMFKNADTKSRLNTGSLDVELTFKETKVKIPISNAKDFFEISVGVQNKTLQSAKAEVTVPSNNSSNVILEKTKLGNYTGVLYVGIAQPINNYSIPNLVIGNVTFALNLTTDYVLDILESNCYFFDENAGIWSTRGCQPGSKSSREISHCVCNHLTTFASGIFVSPNSIDFEFVFTHLDFDKNVTIYVTITVIMTIYAILIFYTKSADDKDLRKLGLTPLADNNPNDRYFYEILVSTGMSRDSATDSKVQIILYGENEQTSIRTLEDSERPIFRNGQTNRFLLGVPRSLGFVHSIRIWHDNSGEDMLASWFLNYVVVFDLHTHEKFPFVVNRWLAVEEDDGEVERCVVVSSEKDIKNFGTLFGAHSKRKLIDDHIWASIFLRPSNSRFSRTERLTCCLVFLFSTMLTSAMWYGAMEYASKSDYWDLYWMKISKEELGVAIMSNIVVFPINFLIAFLFRFSSDRKSLSLIKAQDDDTSKSTSINDFESRSINDTFDEEAENQDRRPIFRQIKFDKQELDDDVSGKIIKREERRQKKKKSFVLPAFCKNLAWLLCLITVTSSIFFLLSYAIQMGDQKTQKWLAALMLSFFTSVFFVQPLKIVIVVVLLSWIFKEDFTDEVDEEQLFVKLKDDTEYKYLHNTAETTLSYDRRIFLTPHDKELYRTRRKHDLKMYDSMREIVAYGVFLIFVLIIVHHNYDQSLYRRHLGTLFCEQDAHPRSMKK</sequence>
<evidence type="ECO:0000259" key="10">
    <source>
        <dbReference type="PROSITE" id="PS50221"/>
    </source>
</evidence>
<dbReference type="InterPro" id="IPR046338">
    <property type="entry name" value="GAIN_dom_sf"/>
</dbReference>
<dbReference type="Gene3D" id="2.60.220.50">
    <property type="match status" value="1"/>
</dbReference>
<feature type="transmembrane region" description="Helical" evidence="8">
    <location>
        <begin position="472"/>
        <end position="492"/>
    </location>
</feature>
<evidence type="ECO:0000313" key="12">
    <source>
        <dbReference type="WBParaSite" id="nRc.2.0.1.t22322-RA"/>
    </source>
</evidence>
<dbReference type="InterPro" id="IPR051223">
    <property type="entry name" value="Polycystin"/>
</dbReference>
<dbReference type="Proteomes" id="UP000887565">
    <property type="component" value="Unplaced"/>
</dbReference>
<keyword evidence="11" id="KW-1185">Reference proteome</keyword>
<feature type="domain" description="GAIN-B" evidence="10">
    <location>
        <begin position="297"/>
        <end position="458"/>
    </location>
</feature>
<name>A0A915J789_ROMCU</name>
<dbReference type="SUPFAM" id="SSF49723">
    <property type="entry name" value="Lipase/lipooxygenase domain (PLAT/LH2 domain)"/>
    <property type="match status" value="1"/>
</dbReference>
<dbReference type="Gene3D" id="2.60.60.20">
    <property type="entry name" value="PLAT/LH2 domain"/>
    <property type="match status" value="1"/>
</dbReference>
<reference evidence="12" key="1">
    <citation type="submission" date="2022-11" db="UniProtKB">
        <authorList>
            <consortium name="WormBaseParasite"/>
        </authorList>
    </citation>
    <scope>IDENTIFICATION</scope>
</reference>
<keyword evidence="5 8" id="KW-0472">Membrane</keyword>
<evidence type="ECO:0000256" key="1">
    <source>
        <dbReference type="ARBA" id="ARBA00004370"/>
    </source>
</evidence>
<feature type="transmembrane region" description="Helical" evidence="8">
    <location>
        <begin position="724"/>
        <end position="745"/>
    </location>
</feature>
<dbReference type="SMART" id="SM00308">
    <property type="entry name" value="LH2"/>
    <property type="match status" value="1"/>
</dbReference>
<evidence type="ECO:0000256" key="8">
    <source>
        <dbReference type="SAM" id="Phobius"/>
    </source>
</evidence>
<keyword evidence="6" id="KW-1015">Disulfide bond</keyword>
<dbReference type="InterPro" id="IPR036392">
    <property type="entry name" value="PLAT/LH2_dom_sf"/>
</dbReference>
<evidence type="ECO:0000256" key="2">
    <source>
        <dbReference type="ARBA" id="ARBA00007200"/>
    </source>
</evidence>
<evidence type="ECO:0000256" key="6">
    <source>
        <dbReference type="ARBA" id="ARBA00023157"/>
    </source>
</evidence>
<dbReference type="WBParaSite" id="nRc.2.0.1.t22322-RA">
    <property type="protein sequence ID" value="nRc.2.0.1.t22322-RA"/>
    <property type="gene ID" value="nRc.2.0.1.g22322"/>
</dbReference>
<evidence type="ECO:0000259" key="9">
    <source>
        <dbReference type="PROSITE" id="PS50095"/>
    </source>
</evidence>
<feature type="transmembrane region" description="Helical" evidence="8">
    <location>
        <begin position="965"/>
        <end position="983"/>
    </location>
</feature>
<feature type="transmembrane region" description="Helical" evidence="8">
    <location>
        <begin position="867"/>
        <end position="894"/>
    </location>
</feature>
<evidence type="ECO:0000256" key="3">
    <source>
        <dbReference type="ARBA" id="ARBA00022692"/>
    </source>
</evidence>
<dbReference type="InterPro" id="IPR001024">
    <property type="entry name" value="PLAT/LH2_dom"/>
</dbReference>
<comment type="similarity">
    <text evidence="2">Belongs to the polycystin family.</text>
</comment>
<dbReference type="InterPro" id="IPR057244">
    <property type="entry name" value="GAIN_B"/>
</dbReference>
<dbReference type="GO" id="GO:0016020">
    <property type="term" value="C:membrane"/>
    <property type="evidence" value="ECO:0007669"/>
    <property type="project" value="UniProtKB-SubCell"/>
</dbReference>
<feature type="transmembrane region" description="Helical" evidence="8">
    <location>
        <begin position="682"/>
        <end position="702"/>
    </location>
</feature>
<dbReference type="Pfam" id="PF01825">
    <property type="entry name" value="GPS"/>
    <property type="match status" value="1"/>
</dbReference>
<dbReference type="InterPro" id="IPR000203">
    <property type="entry name" value="GPS"/>
</dbReference>
<dbReference type="Pfam" id="PF01477">
    <property type="entry name" value="PLAT"/>
    <property type="match status" value="1"/>
</dbReference>
<dbReference type="PANTHER" id="PTHR10877:SF150">
    <property type="entry name" value="REJ DOMAIN-CONTAINING PROTEIN"/>
    <property type="match status" value="1"/>
</dbReference>
<dbReference type="PANTHER" id="PTHR10877">
    <property type="entry name" value="POLYCYSTIN FAMILY MEMBER"/>
    <property type="match status" value="1"/>
</dbReference>
<keyword evidence="4 8" id="KW-1133">Transmembrane helix</keyword>
<comment type="caution">
    <text evidence="7">Lacks conserved residue(s) required for the propagation of feature annotation.</text>
</comment>
<feature type="transmembrane region" description="Helical" evidence="8">
    <location>
        <begin position="827"/>
        <end position="855"/>
    </location>
</feature>
<dbReference type="FunFam" id="2.60.60.20:FF:000022">
    <property type="entry name" value="Uncharacterized protein"/>
    <property type="match status" value="1"/>
</dbReference>
<feature type="domain" description="PLAT" evidence="9">
    <location>
        <begin position="517"/>
        <end position="636"/>
    </location>
</feature>
<evidence type="ECO:0000256" key="5">
    <source>
        <dbReference type="ARBA" id="ARBA00023136"/>
    </source>
</evidence>
<organism evidence="11 12">
    <name type="scientific">Romanomermis culicivorax</name>
    <name type="common">Nematode worm</name>
    <dbReference type="NCBI Taxonomy" id="13658"/>
    <lineage>
        <taxon>Eukaryota</taxon>
        <taxon>Metazoa</taxon>
        <taxon>Ecdysozoa</taxon>
        <taxon>Nematoda</taxon>
        <taxon>Enoplea</taxon>
        <taxon>Dorylaimia</taxon>
        <taxon>Mermithida</taxon>
        <taxon>Mermithoidea</taxon>
        <taxon>Mermithidae</taxon>
        <taxon>Romanomermis</taxon>
    </lineage>
</organism>
<proteinExistence type="inferred from homology"/>
<protein>
    <submittedName>
        <fullName evidence="12">Uncharacterized protein</fullName>
    </submittedName>
</protein>
<evidence type="ECO:0000256" key="7">
    <source>
        <dbReference type="PROSITE-ProRule" id="PRU00152"/>
    </source>
</evidence>
<dbReference type="GO" id="GO:0005262">
    <property type="term" value="F:calcium channel activity"/>
    <property type="evidence" value="ECO:0007669"/>
    <property type="project" value="TreeGrafter"/>
</dbReference>
<dbReference type="PRINTS" id="PR00500">
    <property type="entry name" value="POLYCYSTIN1"/>
</dbReference>
<dbReference type="SMART" id="SM00303">
    <property type="entry name" value="GPS"/>
    <property type="match status" value="1"/>
</dbReference>